<dbReference type="OrthoDB" id="406631at2759"/>
<dbReference type="InterPro" id="IPR045053">
    <property type="entry name" value="MAN-like"/>
</dbReference>
<evidence type="ECO:0000313" key="13">
    <source>
        <dbReference type="Proteomes" id="UP000613580"/>
    </source>
</evidence>
<dbReference type="SUPFAM" id="SSF51445">
    <property type="entry name" value="(Trans)glycosidases"/>
    <property type="match status" value="1"/>
</dbReference>
<dbReference type="GO" id="GO:0046355">
    <property type="term" value="P:mannan catabolic process"/>
    <property type="evidence" value="ECO:0007669"/>
    <property type="project" value="UniProtKB-ARBA"/>
</dbReference>
<evidence type="ECO:0000313" key="12">
    <source>
        <dbReference type="EMBL" id="KAF7322969.1"/>
    </source>
</evidence>
<comment type="catalytic activity">
    <reaction evidence="1">
        <text>Random hydrolysis of (1-&gt;4)-beta-D-mannosidic linkages in mannans, galactomannans and glucomannans.</text>
        <dbReference type="EC" id="3.2.1.78"/>
    </reaction>
</comment>
<dbReference type="InterPro" id="IPR017853">
    <property type="entry name" value="GH"/>
</dbReference>
<reference evidence="12" key="1">
    <citation type="submission" date="2020-05" db="EMBL/GenBank/DDBJ databases">
        <title>Mycena genomes resolve the evolution of fungal bioluminescence.</title>
        <authorList>
            <person name="Tsai I.J."/>
        </authorList>
    </citation>
    <scope>NUCLEOTIDE SEQUENCE</scope>
    <source>
        <strain evidence="12">110903Hualien_Pintung</strain>
    </source>
</reference>
<comment type="caution">
    <text evidence="12">The sequence shown here is derived from an EMBL/GenBank/DDBJ whole genome shotgun (WGS) entry which is preliminary data.</text>
</comment>
<evidence type="ECO:0000256" key="9">
    <source>
        <dbReference type="SAM" id="MobiDB-lite"/>
    </source>
</evidence>
<comment type="subcellular location">
    <subcellularLocation>
        <location evidence="2">Secreted</location>
    </subcellularLocation>
</comment>
<feature type="compositionally biased region" description="Pro residues" evidence="9">
    <location>
        <begin position="315"/>
        <end position="324"/>
    </location>
</feature>
<accession>A0A8H6TTV7</accession>
<dbReference type="Pfam" id="PF26410">
    <property type="entry name" value="GH5_mannosidase"/>
    <property type="match status" value="1"/>
</dbReference>
<dbReference type="InterPro" id="IPR001547">
    <property type="entry name" value="Glyco_hydro_5"/>
</dbReference>
<sequence>MLSLAAFLVLSAAWGVASAVDKSNFVSTNGTGFSVNGSEFRFIGTNVYWLQALDNDEASHTKDHELRLSKAQDIDNVLGNISLANITVVRTWAFNDVPQVPENGTWFQVLNNNGTATLNMNETTGLPKLDRIFDMAAKHNITILPVLTNNYNPIAGDNLTDPDVLGLGRRDVLTGNALPRNYLVRCFLTPMISLSPSRRATISVEWQDADAYVRAFNGTSHDEFYTNPDIIAAFENYTVTLVKRYVNRTNLLAWELANDPRCNSSIAASPSCNTTIITLWHSRIATLINETDPNHLVSAGTAGFFCADCPKSFPPHTVPPPQTSPTPDQRRNAKTMPKPLTNKRILAERKESRKKNRALKMKKSPPAEGVRVRGRWIATPTRRQEEDQGVGSAFDGSTGVDSEDILSIPQIGFSSFQLFPDQNQYAPNDPSLSAFNNTLEAGLNWIIAHGESATMFGKPIVLSGFGLVTQNAAPFFVPFNTTIAPFANSQVGNISLDPGVLPFGVTDAQQDDAYSQWLQQGILSGLAGIIQYQWGQGNLTAGPANASIIAPSISENGVVSSNGVTTQPNSTGISPQDGYSFAGQGESTVQGTLSGAANQFVPDS</sequence>
<feature type="chain" id="PRO_5033988433" description="mannan endo-1,4-beta-mannosidase" evidence="10">
    <location>
        <begin position="20"/>
        <end position="604"/>
    </location>
</feature>
<evidence type="ECO:0000256" key="10">
    <source>
        <dbReference type="SAM" id="SignalP"/>
    </source>
</evidence>
<evidence type="ECO:0000256" key="4">
    <source>
        <dbReference type="ARBA" id="ARBA00012706"/>
    </source>
</evidence>
<dbReference type="EC" id="3.2.1.78" evidence="4"/>
<dbReference type="GO" id="GO:0016985">
    <property type="term" value="F:mannan endo-1,4-beta-mannosidase activity"/>
    <property type="evidence" value="ECO:0007669"/>
    <property type="project" value="UniProtKB-EC"/>
</dbReference>
<dbReference type="PANTHER" id="PTHR31451:SF39">
    <property type="entry name" value="MANNAN ENDO-1,4-BETA-MANNOSIDASE 1"/>
    <property type="match status" value="1"/>
</dbReference>
<evidence type="ECO:0000256" key="8">
    <source>
        <dbReference type="ARBA" id="ARBA00023295"/>
    </source>
</evidence>
<keyword evidence="13" id="KW-1185">Reference proteome</keyword>
<feature type="signal peptide" evidence="10">
    <location>
        <begin position="1"/>
        <end position="19"/>
    </location>
</feature>
<keyword evidence="8" id="KW-0326">Glycosidase</keyword>
<evidence type="ECO:0000256" key="1">
    <source>
        <dbReference type="ARBA" id="ARBA00001678"/>
    </source>
</evidence>
<dbReference type="AlphaFoldDB" id="A0A8H6TTV7"/>
<keyword evidence="5" id="KW-0964">Secreted</keyword>
<feature type="region of interest" description="Disordered" evidence="9">
    <location>
        <begin position="315"/>
        <end position="370"/>
    </location>
</feature>
<organism evidence="12 13">
    <name type="scientific">Mycena chlorophos</name>
    <name type="common">Agaric fungus</name>
    <name type="synonym">Agaricus chlorophos</name>
    <dbReference type="NCBI Taxonomy" id="658473"/>
    <lineage>
        <taxon>Eukaryota</taxon>
        <taxon>Fungi</taxon>
        <taxon>Dikarya</taxon>
        <taxon>Basidiomycota</taxon>
        <taxon>Agaricomycotina</taxon>
        <taxon>Agaricomycetes</taxon>
        <taxon>Agaricomycetidae</taxon>
        <taxon>Agaricales</taxon>
        <taxon>Marasmiineae</taxon>
        <taxon>Mycenaceae</taxon>
        <taxon>Mycena</taxon>
    </lineage>
</organism>
<comment type="similarity">
    <text evidence="3">Belongs to the glycosyl hydrolase 5 (cellulase A) family.</text>
</comment>
<dbReference type="PANTHER" id="PTHR31451">
    <property type="match status" value="1"/>
</dbReference>
<feature type="domain" description="Glycoside hydrolase family 5" evidence="11">
    <location>
        <begin position="23"/>
        <end position="303"/>
    </location>
</feature>
<evidence type="ECO:0000256" key="2">
    <source>
        <dbReference type="ARBA" id="ARBA00004613"/>
    </source>
</evidence>
<keyword evidence="6 10" id="KW-0732">Signal</keyword>
<dbReference type="EMBL" id="JACAZE010000001">
    <property type="protein sequence ID" value="KAF7322969.1"/>
    <property type="molecule type" value="Genomic_DNA"/>
</dbReference>
<evidence type="ECO:0000256" key="7">
    <source>
        <dbReference type="ARBA" id="ARBA00022801"/>
    </source>
</evidence>
<gene>
    <name evidence="12" type="ORF">HMN09_00076500</name>
</gene>
<evidence type="ECO:0000256" key="5">
    <source>
        <dbReference type="ARBA" id="ARBA00022525"/>
    </source>
</evidence>
<dbReference type="Gene3D" id="3.20.20.80">
    <property type="entry name" value="Glycosidases"/>
    <property type="match status" value="2"/>
</dbReference>
<protein>
    <recommendedName>
        <fullName evidence="4">mannan endo-1,4-beta-mannosidase</fullName>
        <ecNumber evidence="4">3.2.1.78</ecNumber>
    </recommendedName>
</protein>
<proteinExistence type="inferred from homology"/>
<keyword evidence="7 12" id="KW-0378">Hydrolase</keyword>
<name>A0A8H6TTV7_MYCCL</name>
<dbReference type="Proteomes" id="UP000613580">
    <property type="component" value="Unassembled WGS sequence"/>
</dbReference>
<evidence type="ECO:0000259" key="11">
    <source>
        <dbReference type="Pfam" id="PF26410"/>
    </source>
</evidence>
<feature type="compositionally biased region" description="Basic residues" evidence="9">
    <location>
        <begin position="352"/>
        <end position="363"/>
    </location>
</feature>
<evidence type="ECO:0000256" key="6">
    <source>
        <dbReference type="ARBA" id="ARBA00022729"/>
    </source>
</evidence>
<dbReference type="GO" id="GO:0005576">
    <property type="term" value="C:extracellular region"/>
    <property type="evidence" value="ECO:0007669"/>
    <property type="project" value="UniProtKB-SubCell"/>
</dbReference>
<evidence type="ECO:0000256" key="3">
    <source>
        <dbReference type="ARBA" id="ARBA00005641"/>
    </source>
</evidence>